<dbReference type="PANTHER" id="PTHR12961">
    <property type="entry name" value="CONSERVED OLIGOMERIC GOLGI COMPLEX COMPONENT 2"/>
    <property type="match status" value="1"/>
</dbReference>
<feature type="domain" description="Conserved oligomeric Golgi complex subunit 2 N-terminal" evidence="9">
    <location>
        <begin position="15"/>
        <end position="87"/>
    </location>
</feature>
<protein>
    <recommendedName>
        <fullName evidence="3">Conserved oligomeric Golgi complex subunit 2</fullName>
    </recommendedName>
    <alternativeName>
        <fullName evidence="8">Component of oligomeric Golgi complex 2</fullName>
    </alternativeName>
</protein>
<dbReference type="GO" id="GO:0017119">
    <property type="term" value="C:Golgi transport complex"/>
    <property type="evidence" value="ECO:0007669"/>
    <property type="project" value="TreeGrafter"/>
</dbReference>
<dbReference type="GO" id="GO:0006891">
    <property type="term" value="P:intra-Golgi vesicle-mediated transport"/>
    <property type="evidence" value="ECO:0007669"/>
    <property type="project" value="TreeGrafter"/>
</dbReference>
<keyword evidence="4" id="KW-0813">Transport</keyword>
<dbReference type="Proteomes" id="UP001151699">
    <property type="component" value="Chromosome C"/>
</dbReference>
<reference evidence="11" key="1">
    <citation type="submission" date="2022-07" db="EMBL/GenBank/DDBJ databases">
        <authorList>
            <person name="Trinca V."/>
            <person name="Uliana J.V.C."/>
            <person name="Torres T.T."/>
            <person name="Ward R.J."/>
            <person name="Monesi N."/>
        </authorList>
    </citation>
    <scope>NUCLEOTIDE SEQUENCE</scope>
    <source>
        <strain evidence="11">HSMRA1968</strain>
        <tissue evidence="11">Whole embryos</tissue>
    </source>
</reference>
<evidence type="ECO:0000256" key="1">
    <source>
        <dbReference type="ARBA" id="ARBA00004395"/>
    </source>
</evidence>
<evidence type="ECO:0000256" key="6">
    <source>
        <dbReference type="ARBA" id="ARBA00023034"/>
    </source>
</evidence>
<evidence type="ECO:0000259" key="9">
    <source>
        <dbReference type="Pfam" id="PF06148"/>
    </source>
</evidence>
<accession>A0A9Q0MS26</accession>
<gene>
    <name evidence="11" type="primary">Cog2</name>
    <name evidence="11" type="ORF">Bhyg_14500</name>
</gene>
<dbReference type="GO" id="GO:0000139">
    <property type="term" value="C:Golgi membrane"/>
    <property type="evidence" value="ECO:0007669"/>
    <property type="project" value="UniProtKB-SubCell"/>
</dbReference>
<dbReference type="InterPro" id="IPR024603">
    <property type="entry name" value="COG_complex_COG2_C"/>
</dbReference>
<feature type="domain" description="COG complex component COG2 C-terminal" evidence="10">
    <location>
        <begin position="361"/>
        <end position="648"/>
    </location>
</feature>
<keyword evidence="7" id="KW-0472">Membrane</keyword>
<evidence type="ECO:0000256" key="3">
    <source>
        <dbReference type="ARBA" id="ARBA00020977"/>
    </source>
</evidence>
<evidence type="ECO:0000313" key="11">
    <source>
        <dbReference type="EMBL" id="KAJ6635914.1"/>
    </source>
</evidence>
<proteinExistence type="inferred from homology"/>
<evidence type="ECO:0000256" key="5">
    <source>
        <dbReference type="ARBA" id="ARBA00022927"/>
    </source>
</evidence>
<dbReference type="PANTHER" id="PTHR12961:SF0">
    <property type="entry name" value="CONSERVED OLIGOMERIC GOLGI COMPLEX SUBUNIT 2"/>
    <property type="match status" value="1"/>
</dbReference>
<dbReference type="Pfam" id="PF12022">
    <property type="entry name" value="COG2_C"/>
    <property type="match status" value="1"/>
</dbReference>
<dbReference type="AlphaFoldDB" id="A0A9Q0MS26"/>
<dbReference type="EMBL" id="WJQU01000004">
    <property type="protein sequence ID" value="KAJ6635914.1"/>
    <property type="molecule type" value="Genomic_DNA"/>
</dbReference>
<evidence type="ECO:0000313" key="12">
    <source>
        <dbReference type="Proteomes" id="UP001151699"/>
    </source>
</evidence>
<evidence type="ECO:0000256" key="7">
    <source>
        <dbReference type="ARBA" id="ARBA00023136"/>
    </source>
</evidence>
<comment type="similarity">
    <text evidence="2">Belongs to the COG2 family.</text>
</comment>
<sequence length="685" mass="79073">MHNDLFNLPAGPPELCFDKNEFVKTTFSVDEFLHKNRNAALEALRDDLGIYLKVLRSAMIELINEDYADFVNLSSNLVGLNQSIDGIQVPLGQLKEEIIVVKMTLADTMNELQQSLLEKKILRNYLKSVQSIGKVRKLIGNLENLLINQISSTNLNPTLLERAAFCYIQLVYDLQFCDKLIEANFGSNKAKELHDKLLSWLELHFLQCLDESNDQLERCLHIYATLSDYEAVESTYRQKIVAKRMQSIISEKSLQNTPRGLAGIYEQILSFVTNDLERLISLNRSNRVKGFDFFVNSFWCEIEQRLENHMSSIFAPGNPDSFYRKYNETIDFLEQLEKIIGDPKAIAKFRMHGQYKQFQLRWNLPVYFQIRFQEIGGKLETSCSSSATKALVKPQNNFRLLPFVTSLQCIQTCWSDGIYVKQIFIRFYKLTLQILSRLSVWVDECIAIKEFDQETNKIEFYVFLHSDIVQLAKYLVDHSKIIVQLAPVEVAEHANALRQNFLNSCDLLSEKRGKIANRIVQEILSKSVSCIKQVNDIPRLYRKTNRDVPSKPCGYVDQMLDPSRRFREQYGNEIGVETCQEICRNLFSSLNIQYYSAVFDVLTSVQKTEESLRRLKNLREKSTTNASANDRQGLTDDDKIRLQLQVDIIHWSTEIEKVGVAISDVEKLDHLKALVEESAKIKIVK</sequence>
<comment type="subcellular location">
    <subcellularLocation>
        <location evidence="1">Golgi apparatus membrane</location>
        <topology evidence="1">Peripheral membrane protein</topology>
    </subcellularLocation>
</comment>
<dbReference type="GO" id="GO:0015031">
    <property type="term" value="P:protein transport"/>
    <property type="evidence" value="ECO:0007669"/>
    <property type="project" value="UniProtKB-KW"/>
</dbReference>
<evidence type="ECO:0000256" key="8">
    <source>
        <dbReference type="ARBA" id="ARBA00031344"/>
    </source>
</evidence>
<comment type="caution">
    <text evidence="11">The sequence shown here is derived from an EMBL/GenBank/DDBJ whole genome shotgun (WGS) entry which is preliminary data.</text>
</comment>
<organism evidence="11 12">
    <name type="scientific">Pseudolycoriella hygida</name>
    <dbReference type="NCBI Taxonomy" id="35572"/>
    <lineage>
        <taxon>Eukaryota</taxon>
        <taxon>Metazoa</taxon>
        <taxon>Ecdysozoa</taxon>
        <taxon>Arthropoda</taxon>
        <taxon>Hexapoda</taxon>
        <taxon>Insecta</taxon>
        <taxon>Pterygota</taxon>
        <taxon>Neoptera</taxon>
        <taxon>Endopterygota</taxon>
        <taxon>Diptera</taxon>
        <taxon>Nematocera</taxon>
        <taxon>Sciaroidea</taxon>
        <taxon>Sciaridae</taxon>
        <taxon>Pseudolycoriella</taxon>
    </lineage>
</organism>
<dbReference type="GO" id="GO:0007030">
    <property type="term" value="P:Golgi organization"/>
    <property type="evidence" value="ECO:0007669"/>
    <property type="project" value="InterPro"/>
</dbReference>
<dbReference type="InterPro" id="IPR009316">
    <property type="entry name" value="COG2"/>
</dbReference>
<dbReference type="OrthoDB" id="332281at2759"/>
<keyword evidence="5" id="KW-0653">Protein transport</keyword>
<keyword evidence="6" id="KW-0333">Golgi apparatus</keyword>
<evidence type="ECO:0000256" key="2">
    <source>
        <dbReference type="ARBA" id="ARBA00007603"/>
    </source>
</evidence>
<dbReference type="Pfam" id="PF06148">
    <property type="entry name" value="COG2_N"/>
    <property type="match status" value="1"/>
</dbReference>
<keyword evidence="12" id="KW-1185">Reference proteome</keyword>
<dbReference type="InterPro" id="IPR024602">
    <property type="entry name" value="COG_su2_N"/>
</dbReference>
<evidence type="ECO:0000259" key="10">
    <source>
        <dbReference type="Pfam" id="PF12022"/>
    </source>
</evidence>
<evidence type="ECO:0000256" key="4">
    <source>
        <dbReference type="ARBA" id="ARBA00022448"/>
    </source>
</evidence>
<name>A0A9Q0MS26_9DIPT</name>